<dbReference type="Proteomes" id="UP000028702">
    <property type="component" value="Unassembled WGS sequence"/>
</dbReference>
<dbReference type="InterPro" id="IPR012495">
    <property type="entry name" value="TadE-like_dom"/>
</dbReference>
<dbReference type="eggNOG" id="COG4961">
    <property type="taxonomic scope" value="Bacteria"/>
</dbReference>
<gene>
    <name evidence="3" type="ORF">M2A_1841</name>
</gene>
<accession>A0A081BBC4</accession>
<dbReference type="RefSeq" id="WP_081875522.1">
    <property type="nucleotide sequence ID" value="NZ_BBIO01000008.1"/>
</dbReference>
<evidence type="ECO:0000256" key="1">
    <source>
        <dbReference type="SAM" id="Phobius"/>
    </source>
</evidence>
<protein>
    <submittedName>
        <fullName evidence="3">TadE family protein</fullName>
    </submittedName>
</protein>
<keyword evidence="4" id="KW-1185">Reference proteome</keyword>
<evidence type="ECO:0000313" key="3">
    <source>
        <dbReference type="EMBL" id="GAK45342.1"/>
    </source>
</evidence>
<dbReference type="STRING" id="1333998.M2A_1841"/>
<keyword evidence="1" id="KW-0812">Transmembrane</keyword>
<dbReference type="EMBL" id="BBIO01000008">
    <property type="protein sequence ID" value="GAK45342.1"/>
    <property type="molecule type" value="Genomic_DNA"/>
</dbReference>
<organism evidence="3 4">
    <name type="scientific">Tepidicaulis marinus</name>
    <dbReference type="NCBI Taxonomy" id="1333998"/>
    <lineage>
        <taxon>Bacteria</taxon>
        <taxon>Pseudomonadati</taxon>
        <taxon>Pseudomonadota</taxon>
        <taxon>Alphaproteobacteria</taxon>
        <taxon>Hyphomicrobiales</taxon>
        <taxon>Parvibaculaceae</taxon>
        <taxon>Tepidicaulis</taxon>
    </lineage>
</organism>
<evidence type="ECO:0000259" key="2">
    <source>
        <dbReference type="Pfam" id="PF07811"/>
    </source>
</evidence>
<sequence length="182" mass="19537">MMVMTSALRRFARHFKANQKGVAAIEFALIAPVMIALYVGLIEFSNALTLDRKLTHTASALADLVAQDNDITDGEMTDILAASAAIVAPYSASPLRLVVSSVVADGANKTTVAWSDAKNTSPRGQGSTVQLPDGLTEPGSSVILAEVSYTYTSPFTQFLTGGIELKDRFYLRPRRVLQVSRS</sequence>
<dbReference type="AlphaFoldDB" id="A0A081BBC4"/>
<feature type="domain" description="TadE-like" evidence="2">
    <location>
        <begin position="21"/>
        <end position="62"/>
    </location>
</feature>
<keyword evidence="1" id="KW-1133">Transmembrane helix</keyword>
<reference evidence="3 4" key="1">
    <citation type="submission" date="2014-07" db="EMBL/GenBank/DDBJ databases">
        <title>Tepidicaulis marinum gen. nov., sp. nov., a novel marine bacterium denitrifying nitrate to nitrous oxide strictly under microaerobic conditions.</title>
        <authorList>
            <person name="Takeuchi M."/>
            <person name="Yamagishi T."/>
            <person name="Kamagata Y."/>
            <person name="Oshima K."/>
            <person name="Hattori M."/>
            <person name="Katayama T."/>
            <person name="Hanada S."/>
            <person name="Tamaki H."/>
            <person name="Marumo K."/>
            <person name="Maeda H."/>
            <person name="Nedachi M."/>
            <person name="Iwasaki W."/>
            <person name="Suwa Y."/>
            <person name="Sakata S."/>
        </authorList>
    </citation>
    <scope>NUCLEOTIDE SEQUENCE [LARGE SCALE GENOMIC DNA]</scope>
    <source>
        <strain evidence="3 4">MA2</strain>
    </source>
</reference>
<name>A0A081BBC4_9HYPH</name>
<feature type="transmembrane region" description="Helical" evidence="1">
    <location>
        <begin position="21"/>
        <end position="41"/>
    </location>
</feature>
<dbReference type="Pfam" id="PF07811">
    <property type="entry name" value="TadE"/>
    <property type="match status" value="1"/>
</dbReference>
<keyword evidence="1" id="KW-0472">Membrane</keyword>
<evidence type="ECO:0000313" key="4">
    <source>
        <dbReference type="Proteomes" id="UP000028702"/>
    </source>
</evidence>
<comment type="caution">
    <text evidence="3">The sequence shown here is derived from an EMBL/GenBank/DDBJ whole genome shotgun (WGS) entry which is preliminary data.</text>
</comment>
<proteinExistence type="predicted"/>